<evidence type="ECO:0000313" key="1">
    <source>
        <dbReference type="EMBL" id="CAB5222446.1"/>
    </source>
</evidence>
<accession>A0A6J7WWS3</accession>
<organism evidence="1">
    <name type="scientific">uncultured Caudovirales phage</name>
    <dbReference type="NCBI Taxonomy" id="2100421"/>
    <lineage>
        <taxon>Viruses</taxon>
        <taxon>Duplodnaviria</taxon>
        <taxon>Heunggongvirae</taxon>
        <taxon>Uroviricota</taxon>
        <taxon>Caudoviricetes</taxon>
        <taxon>Peduoviridae</taxon>
        <taxon>Maltschvirus</taxon>
        <taxon>Maltschvirus maltsch</taxon>
    </lineage>
</organism>
<dbReference type="Pfam" id="PF13252">
    <property type="entry name" value="Phage_capsid_3"/>
    <property type="match status" value="1"/>
</dbReference>
<reference evidence="1" key="1">
    <citation type="submission" date="2020-05" db="EMBL/GenBank/DDBJ databases">
        <authorList>
            <person name="Chiriac C."/>
            <person name="Salcher M."/>
            <person name="Ghai R."/>
            <person name="Kavagutti S V."/>
        </authorList>
    </citation>
    <scope>NUCLEOTIDE SEQUENCE</scope>
</reference>
<dbReference type="EMBL" id="LR798303">
    <property type="protein sequence ID" value="CAB5222446.1"/>
    <property type="molecule type" value="Genomic_DNA"/>
</dbReference>
<name>A0A6J7WWS3_9CAUD</name>
<gene>
    <name evidence="1" type="ORF">UFOVP368_8</name>
</gene>
<dbReference type="InterPro" id="IPR025267">
    <property type="entry name" value="ORF017-like"/>
</dbReference>
<sequence>MADFSLATASQRKAWANTAHMEYVRRSRFAGYINNTSNAIIQGYTDLEKKAGDTLNIPLFYKLTGAPVTGETPIVGNETPLDNFNCGVPVALRGKGVAITKNQTFRTELDIMNAAKESLTRYFGELLRDDFIEAFGSVVTTGDTTVNYGLASAANRNAFAAGNQDRLFFGATSGYNATWATALGNVTAAQTTTIARLGVMKRLAMQASPAITPYQVNDEMGREYFVAFHGSRTFRDLKASSEAQQANREVRPRDVENNPIMQDGDLIFDGIIHREVPEIDAWAAANGFNTAGAASAPIRPVYLCGTQSLFVAYAQRPQAGTEKSDIPTLNRRMTVGMDEIIGIKKAAFNGKQHGMVLGFFGAAAD</sequence>
<proteinExistence type="predicted"/>
<protein>
    <recommendedName>
        <fullName evidence="2">Major capsid protein</fullName>
    </recommendedName>
</protein>
<evidence type="ECO:0008006" key="2">
    <source>
        <dbReference type="Google" id="ProtNLM"/>
    </source>
</evidence>